<feature type="compositionally biased region" description="Basic and acidic residues" evidence="1">
    <location>
        <begin position="90"/>
        <end position="108"/>
    </location>
</feature>
<dbReference type="AlphaFoldDB" id="A0A7K1FLD5"/>
<protein>
    <recommendedName>
        <fullName evidence="4">DUF5709 domain-containing protein</fullName>
    </recommendedName>
</protein>
<evidence type="ECO:0000313" key="2">
    <source>
        <dbReference type="EMBL" id="MTD14955.1"/>
    </source>
</evidence>
<dbReference type="Proteomes" id="UP000460221">
    <property type="component" value="Unassembled WGS sequence"/>
</dbReference>
<feature type="compositionally biased region" description="Gly residues" evidence="1">
    <location>
        <begin position="25"/>
        <end position="34"/>
    </location>
</feature>
<feature type="region of interest" description="Disordered" evidence="1">
    <location>
        <begin position="1"/>
        <end position="140"/>
    </location>
</feature>
<proteinExistence type="predicted"/>
<sequence length="140" mass="14401">MNDPTTPRTPLDDDSAAAYDTTGPDGMGGPGTGGASMQDEVTEADEDDPGEGLFLDDEPLFADDAPLPEPEEDDTMSTGHQGDDLPDTAAEEHDVLAADEDARDRAAADDGTGPGSSGLLPEPAEFADRLEVDPDGDVKG</sequence>
<feature type="compositionally biased region" description="Acidic residues" evidence="1">
    <location>
        <begin position="40"/>
        <end position="61"/>
    </location>
</feature>
<keyword evidence="3" id="KW-1185">Reference proteome</keyword>
<dbReference type="RefSeq" id="WP_154768949.1">
    <property type="nucleotide sequence ID" value="NZ_WLYK01000005.1"/>
</dbReference>
<evidence type="ECO:0008006" key="4">
    <source>
        <dbReference type="Google" id="ProtNLM"/>
    </source>
</evidence>
<dbReference type="EMBL" id="WLYK01000005">
    <property type="protein sequence ID" value="MTD14955.1"/>
    <property type="molecule type" value="Genomic_DNA"/>
</dbReference>
<accession>A0A7K1FLD5</accession>
<feature type="compositionally biased region" description="Basic and acidic residues" evidence="1">
    <location>
        <begin position="126"/>
        <end position="140"/>
    </location>
</feature>
<organism evidence="2 3">
    <name type="scientific">Nakamurella alba</name>
    <dbReference type="NCBI Taxonomy" id="2665158"/>
    <lineage>
        <taxon>Bacteria</taxon>
        <taxon>Bacillati</taxon>
        <taxon>Actinomycetota</taxon>
        <taxon>Actinomycetes</taxon>
        <taxon>Nakamurellales</taxon>
        <taxon>Nakamurellaceae</taxon>
        <taxon>Nakamurella</taxon>
    </lineage>
</organism>
<comment type="caution">
    <text evidence="2">The sequence shown here is derived from an EMBL/GenBank/DDBJ whole genome shotgun (WGS) entry which is preliminary data.</text>
</comment>
<evidence type="ECO:0000256" key="1">
    <source>
        <dbReference type="SAM" id="MobiDB-lite"/>
    </source>
</evidence>
<name>A0A7K1FLD5_9ACTN</name>
<reference evidence="2 3" key="1">
    <citation type="submission" date="2019-11" db="EMBL/GenBank/DDBJ databases">
        <authorList>
            <person name="Jiang L.-Q."/>
        </authorList>
    </citation>
    <scope>NUCLEOTIDE SEQUENCE [LARGE SCALE GENOMIC DNA]</scope>
    <source>
        <strain evidence="2 3">YIM 132087</strain>
    </source>
</reference>
<evidence type="ECO:0000313" key="3">
    <source>
        <dbReference type="Proteomes" id="UP000460221"/>
    </source>
</evidence>
<gene>
    <name evidence="2" type="ORF">GIS00_13500</name>
</gene>